<sequence>MTETLDTWQQSWSSSSKGRDTFQLFPKINLKRIHGNFYINQVITAHGVIGLYQSRCFNTSPVCSCGTSDEDRSHIVFQCPQWANIRKQFFPSNFINLTLLQLLSNKKARTGVEAIMKIKLEKVMKTLNE</sequence>
<reference evidence="1 2" key="1">
    <citation type="submission" date="2021-06" db="EMBL/GenBank/DDBJ databases">
        <title>Caerostris darwini draft genome.</title>
        <authorList>
            <person name="Kono N."/>
            <person name="Arakawa K."/>
        </authorList>
    </citation>
    <scope>NUCLEOTIDE SEQUENCE [LARGE SCALE GENOMIC DNA]</scope>
</reference>
<organism evidence="1 2">
    <name type="scientific">Caerostris darwini</name>
    <dbReference type="NCBI Taxonomy" id="1538125"/>
    <lineage>
        <taxon>Eukaryota</taxon>
        <taxon>Metazoa</taxon>
        <taxon>Ecdysozoa</taxon>
        <taxon>Arthropoda</taxon>
        <taxon>Chelicerata</taxon>
        <taxon>Arachnida</taxon>
        <taxon>Araneae</taxon>
        <taxon>Araneomorphae</taxon>
        <taxon>Entelegynae</taxon>
        <taxon>Araneoidea</taxon>
        <taxon>Araneidae</taxon>
        <taxon>Caerostris</taxon>
    </lineage>
</organism>
<protein>
    <recommendedName>
        <fullName evidence="3">Reverse transcriptase zinc-binding domain-containing protein</fullName>
    </recommendedName>
</protein>
<dbReference type="EMBL" id="BPLQ01015680">
    <property type="protein sequence ID" value="GIY89678.1"/>
    <property type="molecule type" value="Genomic_DNA"/>
</dbReference>
<evidence type="ECO:0000313" key="1">
    <source>
        <dbReference type="EMBL" id="GIY89678.1"/>
    </source>
</evidence>
<accession>A0AAV4X530</accession>
<evidence type="ECO:0008006" key="3">
    <source>
        <dbReference type="Google" id="ProtNLM"/>
    </source>
</evidence>
<evidence type="ECO:0000313" key="2">
    <source>
        <dbReference type="Proteomes" id="UP001054837"/>
    </source>
</evidence>
<name>A0AAV4X530_9ARAC</name>
<dbReference type="AlphaFoldDB" id="A0AAV4X530"/>
<comment type="caution">
    <text evidence="1">The sequence shown here is derived from an EMBL/GenBank/DDBJ whole genome shotgun (WGS) entry which is preliminary data.</text>
</comment>
<proteinExistence type="predicted"/>
<keyword evidence="2" id="KW-1185">Reference proteome</keyword>
<gene>
    <name evidence="1" type="primary">R1A1-elementORF2_14</name>
    <name evidence="1" type="ORF">CDAR_84041</name>
</gene>
<dbReference type="Proteomes" id="UP001054837">
    <property type="component" value="Unassembled WGS sequence"/>
</dbReference>